<proteinExistence type="inferred from homology"/>
<dbReference type="InterPro" id="IPR057666">
    <property type="entry name" value="DrpA_SLOG"/>
</dbReference>
<dbReference type="SUPFAM" id="SSF102405">
    <property type="entry name" value="MCP/YpsA-like"/>
    <property type="match status" value="1"/>
</dbReference>
<sequence>MSLPQEKKFLHALALAGAEYDALQKIYSALGSYEAAWQADTAALASAGISRELIERLARIRTELNPDDAMRSLVAEGIALVMADEPEFPAELREIASPPLALYMKGKVGLDLPRLAVVGTRKATAYGREATQKIIRDIASQTEIAIVSGLATGIDTEAHRAALAHGLITVGVLGSGMDHTSFFPPENWNLAEDIISNGGAVISEYPPGAPALKHHFPARNRIIAGLAKGALVIEAPERSGALITARFAMEQGRDVFAVPGQLFSQSAIGAHRLIQDGAKLVMKAEDIIAELGLPRRARADAAAFGGGGDLTDDTSRTILSLLGEPKSVDELKEETDLATPDIIARLSLLELNGLIRSLGQNRFGRTT</sequence>
<dbReference type="InterPro" id="IPR036388">
    <property type="entry name" value="WH-like_DNA-bd_sf"/>
</dbReference>
<evidence type="ECO:0000259" key="3">
    <source>
        <dbReference type="Pfam" id="PF17782"/>
    </source>
</evidence>
<dbReference type="InterPro" id="IPR041614">
    <property type="entry name" value="DprA_WH"/>
</dbReference>
<dbReference type="NCBIfam" id="TIGR00732">
    <property type="entry name" value="dprA"/>
    <property type="match status" value="1"/>
</dbReference>
<evidence type="ECO:0000256" key="1">
    <source>
        <dbReference type="ARBA" id="ARBA00006525"/>
    </source>
</evidence>
<dbReference type="Pfam" id="PF02481">
    <property type="entry name" value="DNA_processg_A"/>
    <property type="match status" value="1"/>
</dbReference>
<accession>A0A932YVA5</accession>
<dbReference type="AlphaFoldDB" id="A0A932YVA5"/>
<comment type="similarity">
    <text evidence="1">Belongs to the DprA/Smf family.</text>
</comment>
<feature type="domain" description="Smf/DprA SLOG" evidence="2">
    <location>
        <begin position="80"/>
        <end position="291"/>
    </location>
</feature>
<gene>
    <name evidence="4" type="primary">dprA</name>
    <name evidence="4" type="ORF">HY474_00410</name>
</gene>
<dbReference type="Gene3D" id="1.10.10.10">
    <property type="entry name" value="Winged helix-like DNA-binding domain superfamily/Winged helix DNA-binding domain"/>
    <property type="match status" value="1"/>
</dbReference>
<dbReference type="Pfam" id="PF17782">
    <property type="entry name" value="WHD_DprA"/>
    <property type="match status" value="1"/>
</dbReference>
<comment type="caution">
    <text evidence="4">The sequence shown here is derived from an EMBL/GenBank/DDBJ whole genome shotgun (WGS) entry which is preliminary data.</text>
</comment>
<dbReference type="InterPro" id="IPR003488">
    <property type="entry name" value="DprA"/>
</dbReference>
<dbReference type="Gene3D" id="3.40.50.450">
    <property type="match status" value="1"/>
</dbReference>
<evidence type="ECO:0000259" key="2">
    <source>
        <dbReference type="Pfam" id="PF02481"/>
    </source>
</evidence>
<reference evidence="4" key="1">
    <citation type="submission" date="2020-07" db="EMBL/GenBank/DDBJ databases">
        <title>Huge and variable diversity of episymbiotic CPR bacteria and DPANN archaea in groundwater ecosystems.</title>
        <authorList>
            <person name="He C.Y."/>
            <person name="Keren R."/>
            <person name="Whittaker M."/>
            <person name="Farag I.F."/>
            <person name="Doudna J."/>
            <person name="Cate J.H.D."/>
            <person name="Banfield J.F."/>
        </authorList>
    </citation>
    <scope>NUCLEOTIDE SEQUENCE</scope>
    <source>
        <strain evidence="4">NC_groundwater_1226_Ag_S-0.1um_59_124</strain>
    </source>
</reference>
<dbReference type="PANTHER" id="PTHR43022:SF1">
    <property type="entry name" value="PROTEIN SMF"/>
    <property type="match status" value="1"/>
</dbReference>
<name>A0A932YVA5_9BACT</name>
<dbReference type="Proteomes" id="UP000704960">
    <property type="component" value="Unassembled WGS sequence"/>
</dbReference>
<evidence type="ECO:0000313" key="5">
    <source>
        <dbReference type="Proteomes" id="UP000704960"/>
    </source>
</evidence>
<organism evidence="4 5">
    <name type="scientific">Candidatus Sungiibacteriota bacterium</name>
    <dbReference type="NCBI Taxonomy" id="2750080"/>
    <lineage>
        <taxon>Bacteria</taxon>
        <taxon>Candidatus Sungiibacteriota</taxon>
    </lineage>
</organism>
<evidence type="ECO:0000313" key="4">
    <source>
        <dbReference type="EMBL" id="MBI4132077.1"/>
    </source>
</evidence>
<feature type="domain" description="DprA winged helix" evidence="3">
    <location>
        <begin position="311"/>
        <end position="359"/>
    </location>
</feature>
<dbReference type="PANTHER" id="PTHR43022">
    <property type="entry name" value="PROTEIN SMF"/>
    <property type="match status" value="1"/>
</dbReference>
<dbReference type="GO" id="GO:0009294">
    <property type="term" value="P:DNA-mediated transformation"/>
    <property type="evidence" value="ECO:0007669"/>
    <property type="project" value="InterPro"/>
</dbReference>
<protein>
    <submittedName>
        <fullName evidence="4">DNA-protecting protein DprA</fullName>
    </submittedName>
</protein>
<dbReference type="EMBL" id="JACQMJ010000004">
    <property type="protein sequence ID" value="MBI4132077.1"/>
    <property type="molecule type" value="Genomic_DNA"/>
</dbReference>